<comment type="caution">
    <text evidence="3">The sequence shown here is derived from an EMBL/GenBank/DDBJ whole genome shotgun (WGS) entry which is preliminary data.</text>
</comment>
<gene>
    <name evidence="3" type="ORF">WJX84_004319</name>
</gene>
<feature type="transmembrane region" description="Helical" evidence="2">
    <location>
        <begin position="133"/>
        <end position="157"/>
    </location>
</feature>
<evidence type="ECO:0000313" key="3">
    <source>
        <dbReference type="EMBL" id="KAK9857932.1"/>
    </source>
</evidence>
<keyword evidence="2" id="KW-0812">Transmembrane</keyword>
<proteinExistence type="predicted"/>
<evidence type="ECO:0000256" key="1">
    <source>
        <dbReference type="SAM" id="MobiDB-lite"/>
    </source>
</evidence>
<feature type="compositionally biased region" description="Basic and acidic residues" evidence="1">
    <location>
        <begin position="332"/>
        <end position="345"/>
    </location>
</feature>
<keyword evidence="2" id="KW-0472">Membrane</keyword>
<feature type="region of interest" description="Disordered" evidence="1">
    <location>
        <begin position="271"/>
        <end position="294"/>
    </location>
</feature>
<feature type="region of interest" description="Disordered" evidence="1">
    <location>
        <begin position="310"/>
        <end position="366"/>
    </location>
</feature>
<accession>A0AAW1SV33</accession>
<dbReference type="AlphaFoldDB" id="A0AAW1SV33"/>
<keyword evidence="4" id="KW-1185">Reference proteome</keyword>
<feature type="transmembrane region" description="Helical" evidence="2">
    <location>
        <begin position="82"/>
        <end position="105"/>
    </location>
</feature>
<feature type="transmembrane region" description="Helical" evidence="2">
    <location>
        <begin position="57"/>
        <end position="75"/>
    </location>
</feature>
<dbReference type="EMBL" id="JALJOV010000953">
    <property type="protein sequence ID" value="KAK9857932.1"/>
    <property type="molecule type" value="Genomic_DNA"/>
</dbReference>
<feature type="compositionally biased region" description="Basic residues" evidence="1">
    <location>
        <begin position="346"/>
        <end position="359"/>
    </location>
</feature>
<sequence>MSSSTSLAYRPHHTNLDNLKYQGLFFIITSAAAALVLPVLNYVAIWIHHTRWSIESWVDWGIVVLTALVALIALFSRSSGLLLLHVVMSTMAGAALGAHNAAIFLDWELRCGGQLNSIDQICTTYQRYHVLVAVQGAVTVVAMAIPALFTLLTLLRLEAEKAVDRKKMQWQVLEVLQQRSLLQQSQPLSMPIESLSGLLAVLRSSPYNEWRLLAAKTTELLLEQGYDLPALATSPNPLAGVGPAPGGQYFDVPESTPLRGAMVVTDIERGSAYGGPSQTGKRGAKVAPEPYEEPAQKIPAVQPASPNIVINTFTDGSRTGKAAPPIVAPVTRARDSDDGSDDARRERRKKKKDKKKKRHSSDSDSN</sequence>
<reference evidence="3 4" key="1">
    <citation type="journal article" date="2024" name="Nat. Commun.">
        <title>Phylogenomics reveals the evolutionary origins of lichenization in chlorophyte algae.</title>
        <authorList>
            <person name="Puginier C."/>
            <person name="Libourel C."/>
            <person name="Otte J."/>
            <person name="Skaloud P."/>
            <person name="Haon M."/>
            <person name="Grisel S."/>
            <person name="Petersen M."/>
            <person name="Berrin J.G."/>
            <person name="Delaux P.M."/>
            <person name="Dal Grande F."/>
            <person name="Keller J."/>
        </authorList>
    </citation>
    <scope>NUCLEOTIDE SEQUENCE [LARGE SCALE GENOMIC DNA]</scope>
    <source>
        <strain evidence="3 4">SAG 2523</strain>
    </source>
</reference>
<dbReference type="Proteomes" id="UP001485043">
    <property type="component" value="Unassembled WGS sequence"/>
</dbReference>
<protein>
    <submittedName>
        <fullName evidence="3">Uncharacterized protein</fullName>
    </submittedName>
</protein>
<keyword evidence="2" id="KW-1133">Transmembrane helix</keyword>
<name>A0AAW1SV33_9CHLO</name>
<evidence type="ECO:0000256" key="2">
    <source>
        <dbReference type="SAM" id="Phobius"/>
    </source>
</evidence>
<feature type="transmembrane region" description="Helical" evidence="2">
    <location>
        <begin position="21"/>
        <end position="45"/>
    </location>
</feature>
<evidence type="ECO:0000313" key="4">
    <source>
        <dbReference type="Proteomes" id="UP001485043"/>
    </source>
</evidence>
<organism evidence="3 4">
    <name type="scientific">Apatococcus fuscideae</name>
    <dbReference type="NCBI Taxonomy" id="2026836"/>
    <lineage>
        <taxon>Eukaryota</taxon>
        <taxon>Viridiplantae</taxon>
        <taxon>Chlorophyta</taxon>
        <taxon>core chlorophytes</taxon>
        <taxon>Trebouxiophyceae</taxon>
        <taxon>Chlorellales</taxon>
        <taxon>Chlorellaceae</taxon>
        <taxon>Apatococcus</taxon>
    </lineage>
</organism>